<reference evidence="2 3" key="1">
    <citation type="submission" date="2019-05" db="EMBL/GenBank/DDBJ databases">
        <title>Another draft genome of Portunus trituberculatus and its Hox gene families provides insights of decapod evolution.</title>
        <authorList>
            <person name="Jeong J.-H."/>
            <person name="Song I."/>
            <person name="Kim S."/>
            <person name="Choi T."/>
            <person name="Kim D."/>
            <person name="Ryu S."/>
            <person name="Kim W."/>
        </authorList>
    </citation>
    <scope>NUCLEOTIDE SEQUENCE [LARGE SCALE GENOMIC DNA]</scope>
    <source>
        <tissue evidence="2">Muscle</tissue>
    </source>
</reference>
<dbReference type="Proteomes" id="UP000324222">
    <property type="component" value="Unassembled WGS sequence"/>
</dbReference>
<protein>
    <submittedName>
        <fullName evidence="2">Uncharacterized protein</fullName>
    </submittedName>
</protein>
<organism evidence="2 3">
    <name type="scientific">Portunus trituberculatus</name>
    <name type="common">Swimming crab</name>
    <name type="synonym">Neptunus trituberculatus</name>
    <dbReference type="NCBI Taxonomy" id="210409"/>
    <lineage>
        <taxon>Eukaryota</taxon>
        <taxon>Metazoa</taxon>
        <taxon>Ecdysozoa</taxon>
        <taxon>Arthropoda</taxon>
        <taxon>Crustacea</taxon>
        <taxon>Multicrustacea</taxon>
        <taxon>Malacostraca</taxon>
        <taxon>Eumalacostraca</taxon>
        <taxon>Eucarida</taxon>
        <taxon>Decapoda</taxon>
        <taxon>Pleocyemata</taxon>
        <taxon>Brachyura</taxon>
        <taxon>Eubrachyura</taxon>
        <taxon>Portunoidea</taxon>
        <taxon>Portunidae</taxon>
        <taxon>Portuninae</taxon>
        <taxon>Portunus</taxon>
    </lineage>
</organism>
<accession>A0A5B7EEP8</accession>
<comment type="caution">
    <text evidence="2">The sequence shown here is derived from an EMBL/GenBank/DDBJ whole genome shotgun (WGS) entry which is preliminary data.</text>
</comment>
<sequence length="321" mass="34808">MHEGCEVISCVMAWAGVVVGMGRCQVVVVVAAAVGGTPTTTTTTACLAEMWRLATTANVTEFSRRPEDGATLLSLVAGYCKTFNQASDVFFRVDSAFSLLFWACVEWRAACRGVSGEAQGGGRLRVTPRGSTPSWRERLPEWTVLSYGVREPPPPRPAASTSTSPAPPPSCTSSSSSSSSPPPALPFWIQQQHQQHLSFKRFLWSVYKVPCALRAPLARRAQQRCSAARLAVAPPAPQQPAPFPHSESRRGVSGRPVYMNDKIRQTGHCGSARERERERESESESEREPACLSSLDRSGGKTSPGSRRGTALHARLVSSRR</sequence>
<feature type="compositionally biased region" description="Basic and acidic residues" evidence="1">
    <location>
        <begin position="271"/>
        <end position="289"/>
    </location>
</feature>
<evidence type="ECO:0000256" key="1">
    <source>
        <dbReference type="SAM" id="MobiDB-lite"/>
    </source>
</evidence>
<feature type="region of interest" description="Disordered" evidence="1">
    <location>
        <begin position="232"/>
        <end position="321"/>
    </location>
</feature>
<evidence type="ECO:0000313" key="2">
    <source>
        <dbReference type="EMBL" id="MPC32711.1"/>
    </source>
</evidence>
<gene>
    <name evidence="2" type="ORF">E2C01_026037</name>
</gene>
<evidence type="ECO:0000313" key="3">
    <source>
        <dbReference type="Proteomes" id="UP000324222"/>
    </source>
</evidence>
<proteinExistence type="predicted"/>
<dbReference type="AlphaFoldDB" id="A0A5B7EEP8"/>
<feature type="region of interest" description="Disordered" evidence="1">
    <location>
        <begin position="146"/>
        <end position="186"/>
    </location>
</feature>
<name>A0A5B7EEP8_PORTR</name>
<keyword evidence="3" id="KW-1185">Reference proteome</keyword>
<dbReference type="EMBL" id="VSRR010002678">
    <property type="protein sequence ID" value="MPC32711.1"/>
    <property type="molecule type" value="Genomic_DNA"/>
</dbReference>
<feature type="compositionally biased region" description="Pro residues" evidence="1">
    <location>
        <begin position="234"/>
        <end position="243"/>
    </location>
</feature>